<protein>
    <submittedName>
        <fullName evidence="3">Glycosyltransferase family 1 protein</fullName>
    </submittedName>
</protein>
<dbReference type="RefSeq" id="WP_100189123.1">
    <property type="nucleotide sequence ID" value="NZ_PGGD01000001.1"/>
</dbReference>
<sequence>MKYNNKNILHVVNIYFVLPYFVGGQFKYFRNRGFRFHVVCSASEYLDDYAKENGFNYRVLPVLRSINILQDFKTIIGICRYIKEKQIGIIVGHTPKGGLLSMVAGWLMRVPNRIYFRHGLVYQTSHGLKRFILMSVDRLASLCATKIVCVSPSVLQHSIEDRLAPLYKQLILHKGTCCGIDTEGKFNPANIDPNKLTTMKEKWGIDNNDWVIGYSGRLVRDKGIIELVRAFRNVKKDNSHYKLLLVGMFEVRDALPDDIQQDIKSDSQIVWTDFQNSDMEYFYSMMNVYVLASYREGFPTGVLEAQSMEVPVITTRATGCCDSIQEGLTGLFVEHDVNQLAAAICHIHNGGTSIDGKKARTWVRNNFENHIVWKEIEKLY</sequence>
<name>A0A2M8M6S6_PREIN</name>
<dbReference type="Proteomes" id="UP000228641">
    <property type="component" value="Unassembled WGS sequence"/>
</dbReference>
<dbReference type="Pfam" id="PF13439">
    <property type="entry name" value="Glyco_transf_4"/>
    <property type="match status" value="1"/>
</dbReference>
<proteinExistence type="predicted"/>
<reference evidence="3 4" key="1">
    <citation type="submission" date="2017-11" db="EMBL/GenBank/DDBJ databases">
        <title>Genome sequencing of Prevotella intermedia KCOM 1779.</title>
        <authorList>
            <person name="Kook J.-K."/>
            <person name="Park S.-N."/>
            <person name="Lim Y.K."/>
        </authorList>
    </citation>
    <scope>NUCLEOTIDE SEQUENCE [LARGE SCALE GENOMIC DNA]</scope>
    <source>
        <strain evidence="3 4">KCOM 1779</strain>
    </source>
</reference>
<dbReference type="InterPro" id="IPR028098">
    <property type="entry name" value="Glyco_trans_4-like_N"/>
</dbReference>
<dbReference type="Gene3D" id="3.40.50.2000">
    <property type="entry name" value="Glycogen Phosphorylase B"/>
    <property type="match status" value="2"/>
</dbReference>
<dbReference type="GO" id="GO:0016757">
    <property type="term" value="F:glycosyltransferase activity"/>
    <property type="evidence" value="ECO:0007669"/>
    <property type="project" value="InterPro"/>
</dbReference>
<dbReference type="AlphaFoldDB" id="A0A2M8M6S6"/>
<dbReference type="PANTHER" id="PTHR12526">
    <property type="entry name" value="GLYCOSYLTRANSFERASE"/>
    <property type="match status" value="1"/>
</dbReference>
<dbReference type="PANTHER" id="PTHR12526:SF630">
    <property type="entry name" value="GLYCOSYLTRANSFERASE"/>
    <property type="match status" value="1"/>
</dbReference>
<feature type="domain" description="Glycosyltransferase subfamily 4-like N-terminal" evidence="2">
    <location>
        <begin position="27"/>
        <end position="160"/>
    </location>
</feature>
<evidence type="ECO:0000259" key="2">
    <source>
        <dbReference type="Pfam" id="PF13439"/>
    </source>
</evidence>
<feature type="domain" description="Glycosyl transferase family 1" evidence="1">
    <location>
        <begin position="198"/>
        <end position="347"/>
    </location>
</feature>
<evidence type="ECO:0000313" key="3">
    <source>
        <dbReference type="EMBL" id="PJE99913.1"/>
    </source>
</evidence>
<evidence type="ECO:0000259" key="1">
    <source>
        <dbReference type="Pfam" id="PF00534"/>
    </source>
</evidence>
<dbReference type="Pfam" id="PF00534">
    <property type="entry name" value="Glycos_transf_1"/>
    <property type="match status" value="1"/>
</dbReference>
<gene>
    <name evidence="3" type="ORF">CUB97_00660</name>
</gene>
<dbReference type="CDD" id="cd03808">
    <property type="entry name" value="GT4_CapM-like"/>
    <property type="match status" value="1"/>
</dbReference>
<dbReference type="InterPro" id="IPR001296">
    <property type="entry name" value="Glyco_trans_1"/>
</dbReference>
<keyword evidence="3" id="KW-0808">Transferase</keyword>
<evidence type="ECO:0000313" key="4">
    <source>
        <dbReference type="Proteomes" id="UP000228641"/>
    </source>
</evidence>
<dbReference type="SUPFAM" id="SSF53756">
    <property type="entry name" value="UDP-Glycosyltransferase/glycogen phosphorylase"/>
    <property type="match status" value="1"/>
</dbReference>
<organism evidence="3 4">
    <name type="scientific">Prevotella intermedia</name>
    <dbReference type="NCBI Taxonomy" id="28131"/>
    <lineage>
        <taxon>Bacteria</taxon>
        <taxon>Pseudomonadati</taxon>
        <taxon>Bacteroidota</taxon>
        <taxon>Bacteroidia</taxon>
        <taxon>Bacteroidales</taxon>
        <taxon>Prevotellaceae</taxon>
        <taxon>Prevotella</taxon>
    </lineage>
</organism>
<accession>A0A2M8M6S6</accession>
<comment type="caution">
    <text evidence="3">The sequence shown here is derived from an EMBL/GenBank/DDBJ whole genome shotgun (WGS) entry which is preliminary data.</text>
</comment>
<dbReference type="EMBL" id="PGGD01000001">
    <property type="protein sequence ID" value="PJE99913.1"/>
    <property type="molecule type" value="Genomic_DNA"/>
</dbReference>